<keyword evidence="4" id="KW-1185">Reference proteome</keyword>
<feature type="transmembrane region" description="Helical" evidence="2">
    <location>
        <begin position="203"/>
        <end position="221"/>
    </location>
</feature>
<name>A0AAN8YTR7_9MAGN</name>
<dbReference type="PANTHER" id="PTHR35469">
    <property type="entry name" value="TRANSMEMBRANE PROTEIN"/>
    <property type="match status" value="1"/>
</dbReference>
<reference evidence="3 4" key="1">
    <citation type="submission" date="2023-12" db="EMBL/GenBank/DDBJ databases">
        <title>A high-quality genome assembly for Dillenia turbinata (Dilleniales).</title>
        <authorList>
            <person name="Chanderbali A."/>
        </authorList>
    </citation>
    <scope>NUCLEOTIDE SEQUENCE [LARGE SCALE GENOMIC DNA]</scope>
    <source>
        <strain evidence="3">LSX21</strain>
        <tissue evidence="3">Leaf</tissue>
    </source>
</reference>
<feature type="transmembrane region" description="Helical" evidence="2">
    <location>
        <begin position="168"/>
        <end position="191"/>
    </location>
</feature>
<keyword evidence="2" id="KW-0472">Membrane</keyword>
<evidence type="ECO:0000256" key="1">
    <source>
        <dbReference type="SAM" id="MobiDB-lite"/>
    </source>
</evidence>
<evidence type="ECO:0000313" key="4">
    <source>
        <dbReference type="Proteomes" id="UP001370490"/>
    </source>
</evidence>
<dbReference type="Proteomes" id="UP001370490">
    <property type="component" value="Unassembled WGS sequence"/>
</dbReference>
<gene>
    <name evidence="3" type="ORF">RJ641_022292</name>
</gene>
<evidence type="ECO:0000256" key="2">
    <source>
        <dbReference type="SAM" id="Phobius"/>
    </source>
</evidence>
<feature type="region of interest" description="Disordered" evidence="1">
    <location>
        <begin position="25"/>
        <end position="99"/>
    </location>
</feature>
<dbReference type="EMBL" id="JBAMMX010000027">
    <property type="protein sequence ID" value="KAK6912691.1"/>
    <property type="molecule type" value="Genomic_DNA"/>
</dbReference>
<feature type="transmembrane region" description="Helical" evidence="2">
    <location>
        <begin position="261"/>
        <end position="284"/>
    </location>
</feature>
<dbReference type="AlphaFoldDB" id="A0AAN8YTR7"/>
<comment type="caution">
    <text evidence="3">The sequence shown here is derived from an EMBL/GenBank/DDBJ whole genome shotgun (WGS) entry which is preliminary data.</text>
</comment>
<feature type="compositionally biased region" description="Low complexity" evidence="1">
    <location>
        <begin position="36"/>
        <end position="61"/>
    </location>
</feature>
<protein>
    <submittedName>
        <fullName evidence="3">Uncharacterized protein</fullName>
    </submittedName>
</protein>
<accession>A0AAN8YTR7</accession>
<evidence type="ECO:0000313" key="3">
    <source>
        <dbReference type="EMBL" id="KAK6912691.1"/>
    </source>
</evidence>
<proteinExistence type="predicted"/>
<organism evidence="3 4">
    <name type="scientific">Dillenia turbinata</name>
    <dbReference type="NCBI Taxonomy" id="194707"/>
    <lineage>
        <taxon>Eukaryota</taxon>
        <taxon>Viridiplantae</taxon>
        <taxon>Streptophyta</taxon>
        <taxon>Embryophyta</taxon>
        <taxon>Tracheophyta</taxon>
        <taxon>Spermatophyta</taxon>
        <taxon>Magnoliopsida</taxon>
        <taxon>eudicotyledons</taxon>
        <taxon>Gunneridae</taxon>
        <taxon>Pentapetalae</taxon>
        <taxon>Dilleniales</taxon>
        <taxon>Dilleniaceae</taxon>
        <taxon>Dillenia</taxon>
    </lineage>
</organism>
<dbReference type="PANTHER" id="PTHR35469:SF4">
    <property type="entry name" value="TRANSMEMBRANE PROTEIN"/>
    <property type="match status" value="1"/>
</dbReference>
<keyword evidence="2" id="KW-1133">Transmembrane helix</keyword>
<keyword evidence="2" id="KW-0812">Transmembrane</keyword>
<sequence length="285" mass="30458">MASSGREARRRRILERGSNRLALITGQIKHLPPSSPSDDAAATTTTISSPDSQSQSLLPDPINVSPKDEIEPTASLMPEHSSSSRSRGISEDGGTRLDSYLPEHETSAEAPIFPALEISEQAQLAAISSSAKSTSISSSHTVQPSALMANNFFNPKQISSAIKASETTRVYCALVVALLVVLSHWGVPILGSETIKTIISFRPLYLVLLTNVTVVLAQLLYEKQSGLHVVGHVTSKAPADDGYVWAEQAGNALEKGLLMQAIVSALFMDCSVYAVVVICGLFLMR</sequence>
<feature type="compositionally biased region" description="Basic and acidic residues" evidence="1">
    <location>
        <begin position="88"/>
        <end position="99"/>
    </location>
</feature>